<dbReference type="FunFam" id="3.40.640.10:FF:000035">
    <property type="entry name" value="O-succinylhomoserine sulfhydrylase"/>
    <property type="match status" value="1"/>
</dbReference>
<comment type="cofactor">
    <cofactor evidence="1 6">
        <name>pyridoxal 5'-phosphate</name>
        <dbReference type="ChEBI" id="CHEBI:597326"/>
    </cofactor>
</comment>
<keyword evidence="4 5" id="KW-0663">Pyridoxal phosphate</keyword>
<evidence type="ECO:0000256" key="4">
    <source>
        <dbReference type="ARBA" id="ARBA00022898"/>
    </source>
</evidence>
<evidence type="ECO:0000256" key="5">
    <source>
        <dbReference type="PIRSR" id="PIRSR001434-2"/>
    </source>
</evidence>
<evidence type="ECO:0000256" key="2">
    <source>
        <dbReference type="ARBA" id="ARBA00009077"/>
    </source>
</evidence>
<dbReference type="InterPro" id="IPR015424">
    <property type="entry name" value="PyrdxlP-dep_Trfase"/>
</dbReference>
<evidence type="ECO:0000256" key="1">
    <source>
        <dbReference type="ARBA" id="ARBA00001933"/>
    </source>
</evidence>
<dbReference type="NCBIfam" id="TIGR01326">
    <property type="entry name" value="OAH_OAS_sulfhy"/>
    <property type="match status" value="1"/>
</dbReference>
<dbReference type="EMBL" id="DVOT01000114">
    <property type="protein sequence ID" value="HIV27548.1"/>
    <property type="molecule type" value="Genomic_DNA"/>
</dbReference>
<evidence type="ECO:0000313" key="8">
    <source>
        <dbReference type="Proteomes" id="UP000886884"/>
    </source>
</evidence>
<organism evidence="7 8">
    <name type="scientific">Candidatus Ornithocaccomicrobium faecavium</name>
    <dbReference type="NCBI Taxonomy" id="2840890"/>
    <lineage>
        <taxon>Bacteria</taxon>
        <taxon>Bacillati</taxon>
        <taxon>Bacillota</taxon>
        <taxon>Clostridia</taxon>
        <taxon>Candidatus Ornithocaccomicrobium</taxon>
    </lineage>
</organism>
<comment type="caution">
    <text evidence="7">The sequence shown here is derived from an EMBL/GenBank/DDBJ whole genome shotgun (WGS) entry which is preliminary data.</text>
</comment>
<dbReference type="AlphaFoldDB" id="A0A9D1P8D5"/>
<dbReference type="GO" id="GO:0071269">
    <property type="term" value="P:L-homocysteine biosynthetic process"/>
    <property type="evidence" value="ECO:0007669"/>
    <property type="project" value="TreeGrafter"/>
</dbReference>
<dbReference type="GO" id="GO:0003961">
    <property type="term" value="F:O-acetylhomoserine aminocarboxypropyltransferase activity"/>
    <property type="evidence" value="ECO:0007669"/>
    <property type="project" value="TreeGrafter"/>
</dbReference>
<evidence type="ECO:0000256" key="3">
    <source>
        <dbReference type="ARBA" id="ARBA00022679"/>
    </source>
</evidence>
<dbReference type="InterPro" id="IPR054542">
    <property type="entry name" value="Cys_met_metab_PP"/>
</dbReference>
<evidence type="ECO:0000313" key="7">
    <source>
        <dbReference type="EMBL" id="HIV27548.1"/>
    </source>
</evidence>
<name>A0A9D1P8D5_9FIRM</name>
<accession>A0A9D1P8D5</accession>
<dbReference type="Pfam" id="PF01053">
    <property type="entry name" value="Cys_Met_Meta_PP"/>
    <property type="match status" value="1"/>
</dbReference>
<reference evidence="7" key="2">
    <citation type="journal article" date="2021" name="PeerJ">
        <title>Extensive microbial diversity within the chicken gut microbiome revealed by metagenomics and culture.</title>
        <authorList>
            <person name="Gilroy R."/>
            <person name="Ravi A."/>
            <person name="Getino M."/>
            <person name="Pursley I."/>
            <person name="Horton D.L."/>
            <person name="Alikhan N.F."/>
            <person name="Baker D."/>
            <person name="Gharbi K."/>
            <person name="Hall N."/>
            <person name="Watson M."/>
            <person name="Adriaenssens E.M."/>
            <person name="Foster-Nyarko E."/>
            <person name="Jarju S."/>
            <person name="Secka A."/>
            <person name="Antonio M."/>
            <person name="Oren A."/>
            <person name="Chaudhuri R.R."/>
            <person name="La Ragione R."/>
            <person name="Hildebrand F."/>
            <person name="Pallen M.J."/>
        </authorList>
    </citation>
    <scope>NUCLEOTIDE SEQUENCE</scope>
    <source>
        <strain evidence="7">CHK183-6373</strain>
    </source>
</reference>
<dbReference type="InterPro" id="IPR015421">
    <property type="entry name" value="PyrdxlP-dep_Trfase_major"/>
</dbReference>
<dbReference type="GO" id="GO:0030170">
    <property type="term" value="F:pyridoxal phosphate binding"/>
    <property type="evidence" value="ECO:0007669"/>
    <property type="project" value="InterPro"/>
</dbReference>
<dbReference type="GO" id="GO:0006535">
    <property type="term" value="P:cysteine biosynthetic process from serine"/>
    <property type="evidence" value="ECO:0007669"/>
    <property type="project" value="TreeGrafter"/>
</dbReference>
<evidence type="ECO:0000256" key="6">
    <source>
        <dbReference type="RuleBase" id="RU362118"/>
    </source>
</evidence>
<keyword evidence="3" id="KW-0808">Transferase</keyword>
<dbReference type="CDD" id="cd00614">
    <property type="entry name" value="CGS_like"/>
    <property type="match status" value="1"/>
</dbReference>
<dbReference type="InterPro" id="IPR015422">
    <property type="entry name" value="PyrdxlP-dep_Trfase_small"/>
</dbReference>
<dbReference type="GO" id="GO:0005737">
    <property type="term" value="C:cytoplasm"/>
    <property type="evidence" value="ECO:0007669"/>
    <property type="project" value="TreeGrafter"/>
</dbReference>
<dbReference type="PANTHER" id="PTHR43797:SF2">
    <property type="entry name" value="HOMOCYSTEINE_CYSTEINE SYNTHASE"/>
    <property type="match status" value="1"/>
</dbReference>
<dbReference type="InterPro" id="IPR000277">
    <property type="entry name" value="Cys/Met-Metab_PyrdxlP-dep_enz"/>
</dbReference>
<dbReference type="PIRSF" id="PIRSF001434">
    <property type="entry name" value="CGS"/>
    <property type="match status" value="1"/>
</dbReference>
<dbReference type="SUPFAM" id="SSF53383">
    <property type="entry name" value="PLP-dependent transferases"/>
    <property type="match status" value="1"/>
</dbReference>
<dbReference type="Gene3D" id="3.40.640.10">
    <property type="entry name" value="Type I PLP-dependent aspartate aminotransferase-like (Major domain)"/>
    <property type="match status" value="1"/>
</dbReference>
<dbReference type="Gene3D" id="3.90.1150.10">
    <property type="entry name" value="Aspartate Aminotransferase, domain 1"/>
    <property type="match status" value="1"/>
</dbReference>
<sequence>MSLKHPNFDTLQAHAGQSVDATGARVTPIYQTTSFVFDGVEQAREIFNHERPGHIYTRISNPTTDVLERRLAALEGGSACVCFASGMAAEAAVAFTLCKTGDEIVCATALYGGTHTLFADRLPERFGIATRLVDIDDFEAVERAINEKTRMLYFESIGNPNMVIPDIERLCQIAHAHGVPVVCDNTFGTPYLMQLGQWGVDIVVHSATKYIGGHGNSIGGAAIDMGSFPWKGNPRFADFNEPDPTNHDLVYADMGDIAFATKLRAQQLRDTGACLSPFNAFLLLTGVETLSLRVERHCQNALAIAQFLAASPKVAWVNYPALPGDKYHERQQKYAPKGAGGIFSFGLAGGYPAGVKFIEKLKIFSHLANVADAKSLVIHPASTTHGQLDEKGLKEAGVQPEMIRMSVGLEDVNDLLEDVAQALED</sequence>
<dbReference type="GO" id="GO:0004124">
    <property type="term" value="F:cysteine synthase activity"/>
    <property type="evidence" value="ECO:0007669"/>
    <property type="project" value="TreeGrafter"/>
</dbReference>
<dbReference type="PANTHER" id="PTHR43797">
    <property type="entry name" value="HOMOCYSTEINE/CYSTEINE SYNTHASE"/>
    <property type="match status" value="1"/>
</dbReference>
<protein>
    <submittedName>
        <fullName evidence="7">O-acetylhomoserine aminocarboxypropyltransferase/cysteine synthase</fullName>
    </submittedName>
</protein>
<dbReference type="PROSITE" id="PS00868">
    <property type="entry name" value="CYS_MET_METAB_PP"/>
    <property type="match status" value="1"/>
</dbReference>
<dbReference type="Proteomes" id="UP000886884">
    <property type="component" value="Unassembled WGS sequence"/>
</dbReference>
<reference evidence="7" key="1">
    <citation type="submission" date="2020-10" db="EMBL/GenBank/DDBJ databases">
        <authorList>
            <person name="Gilroy R."/>
        </authorList>
    </citation>
    <scope>NUCLEOTIDE SEQUENCE</scope>
    <source>
        <strain evidence="7">CHK183-6373</strain>
    </source>
</reference>
<dbReference type="GO" id="GO:0019346">
    <property type="term" value="P:transsulfuration"/>
    <property type="evidence" value="ECO:0007669"/>
    <property type="project" value="InterPro"/>
</dbReference>
<comment type="similarity">
    <text evidence="2 6">Belongs to the trans-sulfuration enzymes family.</text>
</comment>
<feature type="modified residue" description="N6-(pyridoxal phosphate)lysine" evidence="5">
    <location>
        <position position="209"/>
    </location>
</feature>
<dbReference type="InterPro" id="IPR006235">
    <property type="entry name" value="OAc-hSer/O-AcSer_sulfhydrylase"/>
</dbReference>
<gene>
    <name evidence="7" type="ORF">IAA64_06235</name>
</gene>
<proteinExistence type="inferred from homology"/>